<proteinExistence type="predicted"/>
<evidence type="ECO:0000313" key="3">
    <source>
        <dbReference type="Proteomes" id="UP000039865"/>
    </source>
</evidence>
<dbReference type="EMBL" id="CCKQ01013890">
    <property type="protein sequence ID" value="CDW85599.1"/>
    <property type="molecule type" value="Genomic_DNA"/>
</dbReference>
<feature type="compositionally biased region" description="Low complexity" evidence="1">
    <location>
        <begin position="14"/>
        <end position="29"/>
    </location>
</feature>
<dbReference type="AlphaFoldDB" id="A0A078ATN2"/>
<accession>A0A078ATN2</accession>
<feature type="compositionally biased region" description="Basic and acidic residues" evidence="1">
    <location>
        <begin position="1027"/>
        <end position="1052"/>
    </location>
</feature>
<gene>
    <name evidence="2" type="primary">Contig9825.g10512</name>
    <name evidence="2" type="ORF">STYLEM_14681</name>
</gene>
<dbReference type="InParanoid" id="A0A078ATN2"/>
<feature type="region of interest" description="Disordered" evidence="1">
    <location>
        <begin position="1027"/>
        <end position="1067"/>
    </location>
</feature>
<organism evidence="2 3">
    <name type="scientific">Stylonychia lemnae</name>
    <name type="common">Ciliate</name>
    <dbReference type="NCBI Taxonomy" id="5949"/>
    <lineage>
        <taxon>Eukaryota</taxon>
        <taxon>Sar</taxon>
        <taxon>Alveolata</taxon>
        <taxon>Ciliophora</taxon>
        <taxon>Intramacronucleata</taxon>
        <taxon>Spirotrichea</taxon>
        <taxon>Stichotrichia</taxon>
        <taxon>Sporadotrichida</taxon>
        <taxon>Oxytrichidae</taxon>
        <taxon>Stylonychinae</taxon>
        <taxon>Stylonychia</taxon>
    </lineage>
</organism>
<dbReference type="Proteomes" id="UP000039865">
    <property type="component" value="Unassembled WGS sequence"/>
</dbReference>
<name>A0A078ATN2_STYLE</name>
<protein>
    <submittedName>
        <fullName evidence="2">Uncharacterized protein</fullName>
    </submittedName>
</protein>
<evidence type="ECO:0000313" key="2">
    <source>
        <dbReference type="EMBL" id="CDW85599.1"/>
    </source>
</evidence>
<keyword evidence="3" id="KW-1185">Reference proteome</keyword>
<reference evidence="2 3" key="1">
    <citation type="submission" date="2014-06" db="EMBL/GenBank/DDBJ databases">
        <authorList>
            <person name="Swart Estienne"/>
        </authorList>
    </citation>
    <scope>NUCLEOTIDE SEQUENCE [LARGE SCALE GENOMIC DNA]</scope>
    <source>
        <strain evidence="2 3">130c</strain>
    </source>
</reference>
<dbReference type="InterPro" id="IPR036322">
    <property type="entry name" value="WD40_repeat_dom_sf"/>
</dbReference>
<feature type="region of interest" description="Disordered" evidence="1">
    <location>
        <begin position="1"/>
        <end position="29"/>
    </location>
</feature>
<dbReference type="Gene3D" id="2.130.10.10">
    <property type="entry name" value="YVTN repeat-like/Quinoprotein amine dehydrogenase"/>
    <property type="match status" value="1"/>
</dbReference>
<dbReference type="SUPFAM" id="SSF50978">
    <property type="entry name" value="WD40 repeat-like"/>
    <property type="match status" value="1"/>
</dbReference>
<sequence length="1067" mass="124053">MLKKIENLIHKQRQSSISSSSTASSQGSINSGKGWNIFRQAIAQKDNALPQFESPALENMKMDLNLNKLNSRLLNSISGKSSSSMEAPSNLAYDSYQGLLATSNEPGMIQIFDLQGERKQRIRSLDKNIYTIIKFYQNRPYLIALDKLNQIFLINYQTNEIQKINKPKSMDENEKFIVLYIPDFYTGVDANEDYAFFGTNFGQVFVFQQSQKQFISFIKSPNKNITQITDIKSNHKKPHRLLISYQNMETSSSMVVVHSFYKNKEVQRLEFNPTSHQELGKVLTASYNHEANRICIVFSSGKVQIFKAQSKIQEGRIRPLQQLELDNLSELKFARISWRNVTDSKRQCCLIFYSYQVKHQEQREIAIFLGQKGTKGSTLFQKTQFLNQLQDQTEETIQDCIYIDIMIPNMNQAITENIGQRYLRNKKQSLLKVRSNKQKMVKSQLILAISSSSKLFYYDPNNFPTEENQSNFQNFLPLELNYLQSNTIKYQQLMQLSQISNSKRNDFVEFLELMGKSQEIEKLYMITKNDQRFIKAIEKKEKSKYSTCSELYQYLTKILMKVQNAEAVLAYHIAVDIQQNLIIRRITQQKSTQILCINLQEHIQDEKITQLIVDAENQMIQISTSGSDVFEIKMTQGLFIREKEKLEIPQIDIQKQNLKDQESSERLTIFKQVDHNSKQKLMILGFNNGRVKIINTKSYKVIFNVRCMNDENAITTLETVKSSSGESTSIYIGTGSGHLLHIQINSKETKIIKSKQLSIFKIRQLIVSDNNMIYAISDKQLFCVEKQSFNIKYKYELNSKELSKKEVFKSFSLMKLNESQSSIVCFLQKSKWILMFDLQTLICYCVYDLKKIGFNPSFVHILNDLNQTILVSSQNLETHIFTLKKQIEFPQDIDLYENCIFDEELAEQKFPKTQKKSAITQIFHKNITIQKCINKQITNEIKSKKRSHSLGATLLKSDVETLNLLNIRQSACNVVSDGEESDESPRLRKKQIQQIEAQREQRVKKGYAILSRVNNKPKKILEEIKEEEAKKQKRNSMDKDKNKQNEESEPKLRRAISTNKRRKSHWV</sequence>
<evidence type="ECO:0000256" key="1">
    <source>
        <dbReference type="SAM" id="MobiDB-lite"/>
    </source>
</evidence>
<dbReference type="InterPro" id="IPR015943">
    <property type="entry name" value="WD40/YVTN_repeat-like_dom_sf"/>
</dbReference>